<name>A0A0B6Z0W0_9EUPU</name>
<evidence type="ECO:0000313" key="1">
    <source>
        <dbReference type="EMBL" id="CEK61360.1"/>
    </source>
</evidence>
<dbReference type="PANTHER" id="PTHR44499:SF1">
    <property type="entry name" value="JOUBERIN"/>
    <property type="match status" value="1"/>
</dbReference>
<protein>
    <submittedName>
        <fullName evidence="1">Uncharacterized protein</fullName>
    </submittedName>
</protein>
<dbReference type="InterPro" id="IPR052803">
    <property type="entry name" value="Cilium-Associated_Jouberin"/>
</dbReference>
<sequence>YPSTLYVTLKSVDTPNEVSAATRSMFATQKEVGMMSYKDLKSMNWSGTDKAQNRGRVLTTWTRLLGQLCRVPNTLTLTLKTGK</sequence>
<dbReference type="EMBL" id="HACG01014495">
    <property type="protein sequence ID" value="CEK61360.1"/>
    <property type="molecule type" value="Transcribed_RNA"/>
</dbReference>
<dbReference type="AlphaFoldDB" id="A0A0B6Z0W0"/>
<accession>A0A0B6Z0W0</accession>
<organism evidence="1">
    <name type="scientific">Arion vulgaris</name>
    <dbReference type="NCBI Taxonomy" id="1028688"/>
    <lineage>
        <taxon>Eukaryota</taxon>
        <taxon>Metazoa</taxon>
        <taxon>Spiralia</taxon>
        <taxon>Lophotrochozoa</taxon>
        <taxon>Mollusca</taxon>
        <taxon>Gastropoda</taxon>
        <taxon>Heterobranchia</taxon>
        <taxon>Euthyneura</taxon>
        <taxon>Panpulmonata</taxon>
        <taxon>Eupulmonata</taxon>
        <taxon>Stylommatophora</taxon>
        <taxon>Helicina</taxon>
        <taxon>Arionoidea</taxon>
        <taxon>Arionidae</taxon>
        <taxon>Arion</taxon>
    </lineage>
</organism>
<feature type="non-terminal residue" evidence="1">
    <location>
        <position position="1"/>
    </location>
</feature>
<proteinExistence type="predicted"/>
<dbReference type="GO" id="GO:0044458">
    <property type="term" value="P:motile cilium assembly"/>
    <property type="evidence" value="ECO:0007669"/>
    <property type="project" value="TreeGrafter"/>
</dbReference>
<gene>
    <name evidence="1" type="primary">ORF42042</name>
</gene>
<dbReference type="GO" id="GO:0036064">
    <property type="term" value="C:ciliary basal body"/>
    <property type="evidence" value="ECO:0007669"/>
    <property type="project" value="TreeGrafter"/>
</dbReference>
<reference evidence="1" key="1">
    <citation type="submission" date="2014-12" db="EMBL/GenBank/DDBJ databases">
        <title>Insight into the proteome of Arion vulgaris.</title>
        <authorList>
            <person name="Aradska J."/>
            <person name="Bulat T."/>
            <person name="Smidak R."/>
            <person name="Sarate P."/>
            <person name="Gangsoo J."/>
            <person name="Sialana F."/>
            <person name="Bilban M."/>
            <person name="Lubec G."/>
        </authorList>
    </citation>
    <scope>NUCLEOTIDE SEQUENCE</scope>
    <source>
        <tissue evidence="1">Skin</tissue>
    </source>
</reference>
<dbReference type="PANTHER" id="PTHR44499">
    <property type="entry name" value="JOUBERIN"/>
    <property type="match status" value="1"/>
</dbReference>
<feature type="non-terminal residue" evidence="1">
    <location>
        <position position="83"/>
    </location>
</feature>